<name>A0A392TS82_9FABA</name>
<comment type="caution">
    <text evidence="1">The sequence shown here is derived from an EMBL/GenBank/DDBJ whole genome shotgun (WGS) entry which is preliminary data.</text>
</comment>
<sequence>MLVVREDQDLNLLKNNKSNKGNCLMLRLSSSITRIWRLVNTRGVIGSIGRNARR</sequence>
<protein>
    <submittedName>
        <fullName evidence="1">Uncharacterized protein</fullName>
    </submittedName>
</protein>
<proteinExistence type="predicted"/>
<accession>A0A392TS82</accession>
<dbReference type="EMBL" id="LXQA010634862">
    <property type="protein sequence ID" value="MCI63317.1"/>
    <property type="molecule type" value="Genomic_DNA"/>
</dbReference>
<reference evidence="1 2" key="1">
    <citation type="journal article" date="2018" name="Front. Plant Sci.">
        <title>Red Clover (Trifolium pratense) and Zigzag Clover (T. medium) - A Picture of Genomic Similarities and Differences.</title>
        <authorList>
            <person name="Dluhosova J."/>
            <person name="Istvanek J."/>
            <person name="Nedelnik J."/>
            <person name="Repkova J."/>
        </authorList>
    </citation>
    <scope>NUCLEOTIDE SEQUENCE [LARGE SCALE GENOMIC DNA]</scope>
    <source>
        <strain evidence="2">cv. 10/8</strain>
        <tissue evidence="1">Leaf</tissue>
    </source>
</reference>
<organism evidence="1 2">
    <name type="scientific">Trifolium medium</name>
    <dbReference type="NCBI Taxonomy" id="97028"/>
    <lineage>
        <taxon>Eukaryota</taxon>
        <taxon>Viridiplantae</taxon>
        <taxon>Streptophyta</taxon>
        <taxon>Embryophyta</taxon>
        <taxon>Tracheophyta</taxon>
        <taxon>Spermatophyta</taxon>
        <taxon>Magnoliopsida</taxon>
        <taxon>eudicotyledons</taxon>
        <taxon>Gunneridae</taxon>
        <taxon>Pentapetalae</taxon>
        <taxon>rosids</taxon>
        <taxon>fabids</taxon>
        <taxon>Fabales</taxon>
        <taxon>Fabaceae</taxon>
        <taxon>Papilionoideae</taxon>
        <taxon>50 kb inversion clade</taxon>
        <taxon>NPAAA clade</taxon>
        <taxon>Hologalegina</taxon>
        <taxon>IRL clade</taxon>
        <taxon>Trifolieae</taxon>
        <taxon>Trifolium</taxon>
    </lineage>
</organism>
<feature type="non-terminal residue" evidence="1">
    <location>
        <position position="54"/>
    </location>
</feature>
<evidence type="ECO:0000313" key="2">
    <source>
        <dbReference type="Proteomes" id="UP000265520"/>
    </source>
</evidence>
<keyword evidence="2" id="KW-1185">Reference proteome</keyword>
<dbReference type="AlphaFoldDB" id="A0A392TS82"/>
<dbReference type="Proteomes" id="UP000265520">
    <property type="component" value="Unassembled WGS sequence"/>
</dbReference>
<evidence type="ECO:0000313" key="1">
    <source>
        <dbReference type="EMBL" id="MCI63317.1"/>
    </source>
</evidence>